<proteinExistence type="predicted"/>
<reference evidence="4 5" key="1">
    <citation type="submission" date="2019-03" db="EMBL/GenBank/DDBJ databases">
        <authorList>
            <person name="Jensen L."/>
            <person name="Storgaard J."/>
            <person name="Sulaj E."/>
            <person name="Schramm A."/>
            <person name="Marshall I.P.G."/>
        </authorList>
    </citation>
    <scope>NUCLEOTIDE SEQUENCE [LARGE SCALE GENOMIC DNA]</scope>
    <source>
        <strain evidence="4 5">2017H2G3</strain>
    </source>
</reference>
<organism evidence="4 5">
    <name type="scientific">Cytobacillus praedii</name>
    <dbReference type="NCBI Taxonomy" id="1742358"/>
    <lineage>
        <taxon>Bacteria</taxon>
        <taxon>Bacillati</taxon>
        <taxon>Bacillota</taxon>
        <taxon>Bacilli</taxon>
        <taxon>Bacillales</taxon>
        <taxon>Bacillaceae</taxon>
        <taxon>Cytobacillus</taxon>
    </lineage>
</organism>
<dbReference type="EMBL" id="SJTH01000001">
    <property type="protein sequence ID" value="TCJ06327.1"/>
    <property type="molecule type" value="Genomic_DNA"/>
</dbReference>
<dbReference type="STRING" id="1742358.GCA_001439605_00991"/>
<name>A0A4R1B028_9BACI</name>
<dbReference type="Gene3D" id="3.10.450.590">
    <property type="match status" value="1"/>
</dbReference>
<evidence type="ECO:0000256" key="1">
    <source>
        <dbReference type="SAM" id="MobiDB-lite"/>
    </source>
</evidence>
<dbReference type="AlphaFoldDB" id="A0A4R1B028"/>
<dbReference type="GO" id="GO:0052689">
    <property type="term" value="F:carboxylic ester hydrolase activity"/>
    <property type="evidence" value="ECO:0007669"/>
    <property type="project" value="TreeGrafter"/>
</dbReference>
<protein>
    <submittedName>
        <fullName evidence="4">DUF3887 domain-containing protein</fullName>
    </submittedName>
</protein>
<dbReference type="InterPro" id="IPR029058">
    <property type="entry name" value="AB_hydrolase_fold"/>
</dbReference>
<dbReference type="Proteomes" id="UP000293846">
    <property type="component" value="Unassembled WGS sequence"/>
</dbReference>
<dbReference type="PANTHER" id="PTHR43265:SF1">
    <property type="entry name" value="ESTERASE ESTD"/>
    <property type="match status" value="1"/>
</dbReference>
<gene>
    <name evidence="4" type="ORF">E0Y62_00520</name>
</gene>
<dbReference type="Gene3D" id="3.40.50.1820">
    <property type="entry name" value="alpha/beta hydrolase"/>
    <property type="match status" value="1"/>
</dbReference>
<comment type="caution">
    <text evidence="4">The sequence shown here is derived from an EMBL/GenBank/DDBJ whole genome shotgun (WGS) entry which is preliminary data.</text>
</comment>
<sequence length="577" mass="64964">MKVAKKTMKSISMLMLAGSLGLTGAVGSLSISEHHVSAQEVKNEINYETSANEFLEFVKAKNWEAAYTQLSQNLQSAVSKETFSTLWTQLSTPYGEVKETSLEGVKSDGVHTKVTYIVKAKQGAYKQVIKFNREGKIDDFLFDVITAPESFLNPSYNHPENYTEKEVIIGEGKYALPGVLTVPKGKGPFPVVVLVHGSGPNDMDETMTVFKPFRDIAAGLANDGVAVLRYDKRTRVHTVKTGMEPKFSIQEETVIDANLAVDKLKSLPEIDSKNIFVLGHSQGAFALPLIVENDKKDDIKGIIGVAGPAGKFHDLMLWQMEEQLKLAEKMQAPKEQINALKETLATYQKQFGILKDPKNTKENIPADFLLQPGYWWFDLRDYVPTELAMKQDIPTLLLQGGKDLQVPVSEFEAWKSALEKRDNVDYKLYPNMFHTLVDYPGEPNWMTEYMTPGNVSESFLSDIAEWVKTGSIKSDEEKPEPKPGEQKPSPKVYWDGLLMKKGQIGKIEVVKPINLWKREGDKLTFVRVLKPGEQYRVYKYDNKFGGQYGLGDNHYITNMKGYVNYKTPSKAKLKELY</sequence>
<feature type="chain" id="PRO_5038422604" evidence="2">
    <location>
        <begin position="25"/>
        <end position="577"/>
    </location>
</feature>
<dbReference type="InterPro" id="IPR022742">
    <property type="entry name" value="Hydrolase_4"/>
</dbReference>
<keyword evidence="5" id="KW-1185">Reference proteome</keyword>
<feature type="domain" description="Serine aminopeptidase S33" evidence="3">
    <location>
        <begin position="191"/>
        <end position="437"/>
    </location>
</feature>
<feature type="region of interest" description="Disordered" evidence="1">
    <location>
        <begin position="471"/>
        <end position="490"/>
    </location>
</feature>
<feature type="signal peptide" evidence="2">
    <location>
        <begin position="1"/>
        <end position="24"/>
    </location>
</feature>
<dbReference type="Pfam" id="PF12146">
    <property type="entry name" value="Hydrolase_4"/>
    <property type="match status" value="1"/>
</dbReference>
<keyword evidence="2" id="KW-0732">Signal</keyword>
<evidence type="ECO:0000313" key="5">
    <source>
        <dbReference type="Proteomes" id="UP000293846"/>
    </source>
</evidence>
<feature type="compositionally biased region" description="Basic and acidic residues" evidence="1">
    <location>
        <begin position="473"/>
        <end position="485"/>
    </location>
</feature>
<evidence type="ECO:0000256" key="2">
    <source>
        <dbReference type="SAM" id="SignalP"/>
    </source>
</evidence>
<dbReference type="OrthoDB" id="9809549at2"/>
<dbReference type="InterPro" id="IPR053145">
    <property type="entry name" value="AB_hydrolase_Est10"/>
</dbReference>
<dbReference type="SUPFAM" id="SSF53474">
    <property type="entry name" value="alpha/beta-Hydrolases"/>
    <property type="match status" value="1"/>
</dbReference>
<evidence type="ECO:0000313" key="4">
    <source>
        <dbReference type="EMBL" id="TCJ06327.1"/>
    </source>
</evidence>
<evidence type="ECO:0000259" key="3">
    <source>
        <dbReference type="Pfam" id="PF12146"/>
    </source>
</evidence>
<accession>A0A4R1B028</accession>
<dbReference type="PANTHER" id="PTHR43265">
    <property type="entry name" value="ESTERASE ESTD"/>
    <property type="match status" value="1"/>
</dbReference>